<organism evidence="3 4">
    <name type="scientific">Streptomyces xanthii</name>
    <dbReference type="NCBI Taxonomy" id="2768069"/>
    <lineage>
        <taxon>Bacteria</taxon>
        <taxon>Bacillati</taxon>
        <taxon>Actinomycetota</taxon>
        <taxon>Actinomycetes</taxon>
        <taxon>Kitasatosporales</taxon>
        <taxon>Streptomycetaceae</taxon>
        <taxon>Streptomyces</taxon>
    </lineage>
</organism>
<reference evidence="3 4" key="1">
    <citation type="submission" date="2020-09" db="EMBL/GenBank/DDBJ databases">
        <title>A novel species.</title>
        <authorList>
            <person name="Gao J."/>
        </authorList>
    </citation>
    <scope>NUCLEOTIDE SEQUENCE [LARGE SCALE GENOMIC DNA]</scope>
    <source>
        <strain evidence="3 4">CRXT-Y-14</strain>
    </source>
</reference>
<sequence>MTTRRLASLAAAALLLAGCDSAARPDTIEVAPSTRPCPDSGIRLTTGRTEAAAGLRALSVTLTNCGRTTVELNGYPRLTLLDADGEPVEHVTVLEGTDEITTGIRDNGPHRITVRPHAGAVTSLVWRNTYDDLTRPPVTAPHARIDPGLGRGTTTLTPYAPFDLGSTGKLGTTAWKPA</sequence>
<dbReference type="EMBL" id="CP061281">
    <property type="protein sequence ID" value="QNS03309.1"/>
    <property type="molecule type" value="Genomic_DNA"/>
</dbReference>
<evidence type="ECO:0000313" key="4">
    <source>
        <dbReference type="Proteomes" id="UP000516428"/>
    </source>
</evidence>
<evidence type="ECO:0000313" key="3">
    <source>
        <dbReference type="EMBL" id="QNS03309.1"/>
    </source>
</evidence>
<feature type="signal peptide" evidence="1">
    <location>
        <begin position="1"/>
        <end position="22"/>
    </location>
</feature>
<gene>
    <name evidence="3" type="ORF">IAG42_06485</name>
</gene>
<protein>
    <submittedName>
        <fullName evidence="3">DUF4232 domain-containing protein</fullName>
    </submittedName>
</protein>
<dbReference type="AlphaFoldDB" id="A0A7H1B3K4"/>
<dbReference type="Proteomes" id="UP000516428">
    <property type="component" value="Chromosome"/>
</dbReference>
<evidence type="ECO:0000256" key="1">
    <source>
        <dbReference type="SAM" id="SignalP"/>
    </source>
</evidence>
<dbReference type="Pfam" id="PF14016">
    <property type="entry name" value="DUF4232"/>
    <property type="match status" value="1"/>
</dbReference>
<keyword evidence="4" id="KW-1185">Reference proteome</keyword>
<proteinExistence type="predicted"/>
<feature type="domain" description="DUF4232" evidence="2">
    <location>
        <begin position="37"/>
        <end position="175"/>
    </location>
</feature>
<dbReference type="PROSITE" id="PS51257">
    <property type="entry name" value="PROKAR_LIPOPROTEIN"/>
    <property type="match status" value="1"/>
</dbReference>
<accession>A0A7H1B3K4</accession>
<dbReference type="InterPro" id="IPR025326">
    <property type="entry name" value="DUF4232"/>
</dbReference>
<feature type="chain" id="PRO_5029019242" evidence="1">
    <location>
        <begin position="23"/>
        <end position="178"/>
    </location>
</feature>
<evidence type="ECO:0000259" key="2">
    <source>
        <dbReference type="Pfam" id="PF14016"/>
    </source>
</evidence>
<dbReference type="RefSeq" id="WP_188336063.1">
    <property type="nucleotide sequence ID" value="NZ_CP061281.1"/>
</dbReference>
<dbReference type="KEGG" id="sxn:IAG42_06485"/>
<name>A0A7H1B3K4_9ACTN</name>
<keyword evidence="1" id="KW-0732">Signal</keyword>